<name>A0A2X2DN15_PSELU</name>
<sequence length="41" mass="4926">MKPHASKPLKVTFTRYNPERFVRTITQLSDFLVWLSQPHVR</sequence>
<evidence type="ECO:0000313" key="1">
    <source>
        <dbReference type="EMBL" id="SPZ13515.1"/>
    </source>
</evidence>
<gene>
    <name evidence="1" type="ORF">NCTC11842_05259</name>
</gene>
<accession>A0A2X2DN15</accession>
<evidence type="ECO:0000313" key="2">
    <source>
        <dbReference type="Proteomes" id="UP000250443"/>
    </source>
</evidence>
<dbReference type="EMBL" id="UAUF01000014">
    <property type="protein sequence ID" value="SPZ13515.1"/>
    <property type="molecule type" value="Genomic_DNA"/>
</dbReference>
<proteinExistence type="predicted"/>
<protein>
    <submittedName>
        <fullName evidence="1">Uncharacterized protein</fullName>
    </submittedName>
</protein>
<organism evidence="1 2">
    <name type="scientific">Pseudomonas luteola</name>
    <dbReference type="NCBI Taxonomy" id="47886"/>
    <lineage>
        <taxon>Bacteria</taxon>
        <taxon>Pseudomonadati</taxon>
        <taxon>Pseudomonadota</taxon>
        <taxon>Gammaproteobacteria</taxon>
        <taxon>Pseudomonadales</taxon>
        <taxon>Pseudomonadaceae</taxon>
        <taxon>Pseudomonas</taxon>
    </lineage>
</organism>
<dbReference type="AlphaFoldDB" id="A0A2X2DN15"/>
<dbReference type="Proteomes" id="UP000250443">
    <property type="component" value="Unassembled WGS sequence"/>
</dbReference>
<reference evidence="1 2" key="1">
    <citation type="submission" date="2018-06" db="EMBL/GenBank/DDBJ databases">
        <authorList>
            <consortium name="Pathogen Informatics"/>
            <person name="Doyle S."/>
        </authorList>
    </citation>
    <scope>NUCLEOTIDE SEQUENCE [LARGE SCALE GENOMIC DNA]</scope>
    <source>
        <strain evidence="1 2">NCTC11842</strain>
    </source>
</reference>